<dbReference type="Pfam" id="PF05944">
    <property type="entry name" value="Phage_term_smal"/>
    <property type="match status" value="1"/>
</dbReference>
<organism evidence="1 2">
    <name type="scientific">Vibrio parahaemolyticus</name>
    <dbReference type="NCBI Taxonomy" id="670"/>
    <lineage>
        <taxon>Bacteria</taxon>
        <taxon>Pseudomonadati</taxon>
        <taxon>Pseudomonadota</taxon>
        <taxon>Gammaproteobacteria</taxon>
        <taxon>Vibrionales</taxon>
        <taxon>Vibrionaceae</taxon>
        <taxon>Vibrio</taxon>
    </lineage>
</organism>
<reference evidence="1" key="1">
    <citation type="submission" date="2022-05" db="EMBL/GenBank/DDBJ databases">
        <title>Megaplasmid of Vibrio parahaemolyticus.</title>
        <authorList>
            <person name="Strauch E."/>
            <person name="Borowiak M."/>
        </authorList>
    </citation>
    <scope>NUCLEOTIDE SEQUENCE</scope>
    <source>
        <strain evidence="1">16-VB00198</strain>
    </source>
</reference>
<dbReference type="InterPro" id="IPR010270">
    <property type="entry name" value="Phage_P2_GpM"/>
</dbReference>
<accession>A0AA46Z823</accession>
<dbReference type="RefSeq" id="WP_193292762.1">
    <property type="nucleotide sequence ID" value="NZ_CP097356.1"/>
</dbReference>
<evidence type="ECO:0000313" key="1">
    <source>
        <dbReference type="EMBL" id="UYV28899.1"/>
    </source>
</evidence>
<name>A0AA46Z823_VIBPH</name>
<proteinExistence type="predicted"/>
<protein>
    <submittedName>
        <fullName evidence="1">Phage terminase small subunit</fullName>
    </submittedName>
</protein>
<gene>
    <name evidence="1" type="primary">gpM</name>
    <name evidence="1" type="ORF">M5598_16920</name>
</gene>
<dbReference type="Proteomes" id="UP001163036">
    <property type="component" value="Chromosome 2"/>
</dbReference>
<dbReference type="GO" id="GO:0004519">
    <property type="term" value="F:endonuclease activity"/>
    <property type="evidence" value="ECO:0007669"/>
    <property type="project" value="InterPro"/>
</dbReference>
<evidence type="ECO:0000313" key="2">
    <source>
        <dbReference type="Proteomes" id="UP001163036"/>
    </source>
</evidence>
<dbReference type="EMBL" id="CP097356">
    <property type="protein sequence ID" value="UYV28899.1"/>
    <property type="molecule type" value="Genomic_DNA"/>
</dbReference>
<sequence length="234" mass="26539">MLSPLARQRQQAKQRRVAATENVVAVASQSLHLMLAELENDERVLKGLIRIDEKVEHKRSVLIPKYKPYVEKYLAAGDNYRNPLLAKMVIWLFDIEDLETAIAWCDKAIERGLETGFKRDFAHFCADSTLAWAEKMSANGQSIEPYFSQVFEKVRTQWRLKEKPTAKWFKFAGIHLLRDSNGVPRPAAVGDVDTLNKSLALLLEANNQYDKVGVGDKINRVKARISALTTGKNL</sequence>
<dbReference type="GO" id="GO:0003677">
    <property type="term" value="F:DNA binding"/>
    <property type="evidence" value="ECO:0007669"/>
    <property type="project" value="InterPro"/>
</dbReference>
<dbReference type="AlphaFoldDB" id="A0AA46Z823"/>